<accession>A0ACC2V0Y5</accession>
<gene>
    <name evidence="1" type="ORF">QFC20_007289</name>
</gene>
<evidence type="ECO:0000313" key="2">
    <source>
        <dbReference type="Proteomes" id="UP001230649"/>
    </source>
</evidence>
<evidence type="ECO:0000313" key="1">
    <source>
        <dbReference type="EMBL" id="KAJ9092733.1"/>
    </source>
</evidence>
<keyword evidence="2" id="KW-1185">Reference proteome</keyword>
<dbReference type="EMBL" id="JASBWS010000167">
    <property type="protein sequence ID" value="KAJ9092733.1"/>
    <property type="molecule type" value="Genomic_DNA"/>
</dbReference>
<comment type="caution">
    <text evidence="1">The sequence shown here is derived from an EMBL/GenBank/DDBJ whole genome shotgun (WGS) entry which is preliminary data.</text>
</comment>
<reference evidence="1" key="1">
    <citation type="submission" date="2023-04" db="EMBL/GenBank/DDBJ databases">
        <title>Draft Genome sequencing of Naganishia species isolated from polar environments using Oxford Nanopore Technology.</title>
        <authorList>
            <person name="Leo P."/>
            <person name="Venkateswaran K."/>
        </authorList>
    </citation>
    <scope>NUCLEOTIDE SEQUENCE</scope>
    <source>
        <strain evidence="1">MNA-CCFEE 5262</strain>
    </source>
</reference>
<proteinExistence type="predicted"/>
<dbReference type="Proteomes" id="UP001230649">
    <property type="component" value="Unassembled WGS sequence"/>
</dbReference>
<organism evidence="1 2">
    <name type="scientific">Naganishia adeliensis</name>
    <dbReference type="NCBI Taxonomy" id="92952"/>
    <lineage>
        <taxon>Eukaryota</taxon>
        <taxon>Fungi</taxon>
        <taxon>Dikarya</taxon>
        <taxon>Basidiomycota</taxon>
        <taxon>Agaricomycotina</taxon>
        <taxon>Tremellomycetes</taxon>
        <taxon>Filobasidiales</taxon>
        <taxon>Filobasidiaceae</taxon>
        <taxon>Naganishia</taxon>
    </lineage>
</organism>
<name>A0ACC2V0Y5_9TREE</name>
<protein>
    <submittedName>
        <fullName evidence="1">Uncharacterized protein</fullName>
    </submittedName>
</protein>
<sequence>MTMSFFKRKSEHPQPHKDENAQQQRNQQSQGRIPRKMSQSGSMNDLASQGLPQTARAVSASQPLRNMPGGPNAVTQQTQRSTMMDGGSAFRDGQQPASRPRSSSIGPVRPGAAPPTYPWSARPLLITVPNSDSQTTISSSPFPRYGPSVPAQPTQSGHLIIFGGLVGESTRNDLYALDCRDFSIKPLQAHGSLPPPRVGHRSALVQSVFIVWGGDTKKHPTDIQDEALHLLNIQTKEWTRVLTNHPRPRGRYGHAVAMHDSSFYVFGGQVDGSFMNDMWVFDLNSLAKVPQWQQVTAVNKPPPARTGHIMIIDEHKLYIFGGTDGAFHYNDTWCFDLATNVWTELQCIGYVPVAREGCAASLVDGVMYVFGGRDVNGKDLGDLAAFKISNRRWYMFQNMGPSPSGRSGHAMSAVGKQIVVLGGDANDAFVNKPSDPTLVHVLDTGKIKYPPEVQRPNGNAPLQITKKSSMPAMRMNGINGDLPAPMYAHQETVEHSSAPPSQIMRQTLNAPEEGDDIIEDQTRNGSLRVMNGPALAPPIDLQTQHPPAYERSAESTPQMTDHSSAAESAEVASPPDEVLDRDRKTNERPQRPRRDGDVTLGEFKAQQTGDRPFSPQEGEGHNTPRSGEGLLASRIRTSLDPTPRNESPTSSLREAWTQRSHGRTLAKSPPPADAFYYGTRSPTGDIYGSDEEPSLRAHQLRRQAELEETQRRCQTLSTVVGLALTQGLELPRADLEDLSALTHLLEADRPAVKALSAALLKLQESHMSLKNQLLDEKSRSNDHFQESENLRAAAIQEAAYLRARLTAIESGNLDSITQLATDRQQELEARLSAQLSAKAGLEAQVGEAHQSLERLQAAVRQLEGEERRASDRATVAEQDCHSLRRELAELHSWKIEGDKTAREHADREVSLSSTLQQHEAERTQFEEQLQRFQQERGEHMQLIEEAKQAMSAASEQAIHWQNSHATASQTIDELQAEVARLKREADESRAEKEASVARSKDLEKAWNLSKQETASLRKLSDNRIQELLQTHRSTSSQDTSRGQREKFQAVSQECASLRKMLNEAGLQVSHAQSDLMQHRETVLRLEEEREHLRAELDTMKHSVRASHSELERVQQLASSREADAQRSKAKSSDLEIRCAMLRNLLVDHGIATDEEKETHTPDSISSVSSQLRSQLEDQAQHLKDSQNEILSLRRQLQEFSSREETLNRRLSVSRSPALGSAPFESLSSPATPQMPSRMAEDQADYHRMKQLEKDYREAVAYVKNFTKVYEQLKRDNAKNKERSDTLAAQLATYEGANGTEAGSRTRVATSGRNTPTFDPDTSRKYQKLLQQHSELARKHDVLQEELAALREVCTGREREVEVTRRRATDAETQIAALRQDLERLESRMTSDGRPVDDIEQENNDLRHENDNLRNENDSLNHKIGLLLDVNDSIHGTPAHQSQQLKFDGDGERRSLSIADSEEHKRVVESLSADIQDWQRRYGDVLPPPEASTTAQLPKGDDKNDKRFSID</sequence>